<accession>A0AA86N4P5</accession>
<reference evidence="2 3" key="2">
    <citation type="submission" date="2024-07" db="EMBL/GenBank/DDBJ databases">
        <authorList>
            <person name="Akdeniz Z."/>
        </authorList>
    </citation>
    <scope>NUCLEOTIDE SEQUENCE [LARGE SCALE GENOMIC DNA]</scope>
</reference>
<proteinExistence type="predicted"/>
<dbReference type="Proteomes" id="UP001642409">
    <property type="component" value="Unassembled WGS sequence"/>
</dbReference>
<comment type="caution">
    <text evidence="1">The sequence shown here is derived from an EMBL/GenBank/DDBJ whole genome shotgun (WGS) entry which is preliminary data.</text>
</comment>
<evidence type="ECO:0000313" key="1">
    <source>
        <dbReference type="EMBL" id="CAI9912723.1"/>
    </source>
</evidence>
<evidence type="ECO:0000313" key="2">
    <source>
        <dbReference type="EMBL" id="CAL5998617.1"/>
    </source>
</evidence>
<keyword evidence="3" id="KW-1185">Reference proteome</keyword>
<dbReference type="EMBL" id="CATOUU010000003">
    <property type="protein sequence ID" value="CAI9912723.1"/>
    <property type="molecule type" value="Genomic_DNA"/>
</dbReference>
<name>A0AA86N4P5_9EUKA</name>
<reference evidence="1" key="1">
    <citation type="submission" date="2023-06" db="EMBL/GenBank/DDBJ databases">
        <authorList>
            <person name="Kurt Z."/>
        </authorList>
    </citation>
    <scope>NUCLEOTIDE SEQUENCE</scope>
</reference>
<sequence>MTNTKSSPTVVIYYHPTIGNLAGQVDLLNNYYCIIILTDSQQIWYRGQQLQGYASKVTGSIPDIEFQYQNITYVTFALQAKIYEFKGKILKYGGTYGDNRVIPLVFRYNGTMQEKSMNLLTKYY</sequence>
<protein>
    <submittedName>
        <fullName evidence="2">Hypothetical_protein</fullName>
    </submittedName>
</protein>
<dbReference type="EMBL" id="CAXDID020000038">
    <property type="protein sequence ID" value="CAL5998617.1"/>
    <property type="molecule type" value="Genomic_DNA"/>
</dbReference>
<organism evidence="1">
    <name type="scientific">Hexamita inflata</name>
    <dbReference type="NCBI Taxonomy" id="28002"/>
    <lineage>
        <taxon>Eukaryota</taxon>
        <taxon>Metamonada</taxon>
        <taxon>Diplomonadida</taxon>
        <taxon>Hexamitidae</taxon>
        <taxon>Hexamitinae</taxon>
        <taxon>Hexamita</taxon>
    </lineage>
</organism>
<dbReference type="AlphaFoldDB" id="A0AA86N4P5"/>
<evidence type="ECO:0000313" key="3">
    <source>
        <dbReference type="Proteomes" id="UP001642409"/>
    </source>
</evidence>
<gene>
    <name evidence="2" type="ORF">HINF_LOCUS15823</name>
    <name evidence="1" type="ORF">HINF_LOCUS368</name>
</gene>